<feature type="transmembrane region" description="Helical" evidence="3">
    <location>
        <begin position="124"/>
        <end position="148"/>
    </location>
</feature>
<keyword evidence="5" id="KW-1185">Reference proteome</keyword>
<feature type="transmembrane region" description="Helical" evidence="3">
    <location>
        <begin position="154"/>
        <end position="179"/>
    </location>
</feature>
<keyword evidence="2 3" id="KW-0472">Membrane</keyword>
<evidence type="ECO:0000313" key="4">
    <source>
        <dbReference type="EMBL" id="MBY0758179.1"/>
    </source>
</evidence>
<dbReference type="Pfam" id="PF02632">
    <property type="entry name" value="BioY"/>
    <property type="match status" value="1"/>
</dbReference>
<dbReference type="Proteomes" id="UP000779049">
    <property type="component" value="Unassembled WGS sequence"/>
</dbReference>
<feature type="transmembrane region" description="Helical" evidence="3">
    <location>
        <begin position="94"/>
        <end position="112"/>
    </location>
</feature>
<dbReference type="RefSeq" id="WP_221919423.1">
    <property type="nucleotide sequence ID" value="NZ_CP173660.1"/>
</dbReference>
<dbReference type="PANTHER" id="PTHR34295:SF1">
    <property type="entry name" value="BIOTIN TRANSPORTER BIOY"/>
    <property type="match status" value="1"/>
</dbReference>
<keyword evidence="3" id="KW-1133">Transmembrane helix</keyword>
<comment type="similarity">
    <text evidence="1 2">Belongs to the BioY family.</text>
</comment>
<accession>A0ABS7L578</accession>
<comment type="subcellular location">
    <subcellularLocation>
        <location evidence="2">Cell membrane</location>
        <topology evidence="2">Multi-pass membrane protein</topology>
    </subcellularLocation>
</comment>
<dbReference type="PANTHER" id="PTHR34295">
    <property type="entry name" value="BIOTIN TRANSPORTER BIOY"/>
    <property type="match status" value="1"/>
</dbReference>
<comment type="caution">
    <text evidence="4">The sequence shown here is derived from an EMBL/GenBank/DDBJ whole genome shotgun (WGS) entry which is preliminary data.</text>
</comment>
<feature type="transmembrane region" description="Helical" evidence="3">
    <location>
        <begin position="39"/>
        <end position="58"/>
    </location>
</feature>
<sequence length="190" mass="20473">MNSQITTTSSHTKQLVTMALMTAVLCILAPLSIPIPVSPVPISLTNLVLYIGIYILGTHRLLGSYIVYLLLGICGLPVFSGFSGGLGKLAGPTGGYLAGFLFLILISGFFMSRSEGRFRLALQAFGLILGSAAMYLFGTMWLCFQMHLSFVDGLFVGVIPYLPGDTVKIILALIVGPLLQKRLARFLIQQ</sequence>
<organism evidence="4 5">
    <name type="scientific">Sellimonas caecigallum</name>
    <dbReference type="NCBI Taxonomy" id="2592333"/>
    <lineage>
        <taxon>Bacteria</taxon>
        <taxon>Bacillati</taxon>
        <taxon>Bacillota</taxon>
        <taxon>Clostridia</taxon>
        <taxon>Lachnospirales</taxon>
        <taxon>Lachnospiraceae</taxon>
        <taxon>Sellimonas</taxon>
    </lineage>
</organism>
<keyword evidence="3" id="KW-0812">Transmembrane</keyword>
<protein>
    <recommendedName>
        <fullName evidence="2">Biotin transporter</fullName>
    </recommendedName>
</protein>
<dbReference type="EMBL" id="VIRV01000003">
    <property type="protein sequence ID" value="MBY0758179.1"/>
    <property type="molecule type" value="Genomic_DNA"/>
</dbReference>
<dbReference type="PIRSF" id="PIRSF016661">
    <property type="entry name" value="BioY"/>
    <property type="match status" value="1"/>
</dbReference>
<name>A0ABS7L578_9FIRM</name>
<evidence type="ECO:0000256" key="2">
    <source>
        <dbReference type="PIRNR" id="PIRNR016661"/>
    </source>
</evidence>
<gene>
    <name evidence="4" type="ORF">FLB61_03530</name>
</gene>
<evidence type="ECO:0000256" key="1">
    <source>
        <dbReference type="ARBA" id="ARBA00010692"/>
    </source>
</evidence>
<keyword evidence="2" id="KW-0813">Transport</keyword>
<evidence type="ECO:0000256" key="3">
    <source>
        <dbReference type="SAM" id="Phobius"/>
    </source>
</evidence>
<feature type="transmembrane region" description="Helical" evidence="3">
    <location>
        <begin position="65"/>
        <end position="82"/>
    </location>
</feature>
<reference evidence="4 5" key="1">
    <citation type="journal article" date="2020" name="New Microbes New Infect">
        <title>Sellimonas caecigallum sp. nov., description and genome sequence of a new member of the Sellimonas genus isolated from the cecum of feral chicken.</title>
        <authorList>
            <person name="Wongkuna S."/>
            <person name="Ghimire S."/>
            <person name="Antony L."/>
            <person name="Chankhamhaengdecha S."/>
            <person name="Janvilisri T."/>
            <person name="Scaria J."/>
        </authorList>
    </citation>
    <scope>NUCLEOTIDE SEQUENCE [LARGE SCALE GENOMIC DNA]</scope>
    <source>
        <strain evidence="4 5">SW451</strain>
    </source>
</reference>
<keyword evidence="2" id="KW-1003">Cell membrane</keyword>
<proteinExistence type="inferred from homology"/>
<dbReference type="Gene3D" id="1.10.1760.20">
    <property type="match status" value="1"/>
</dbReference>
<dbReference type="InterPro" id="IPR003784">
    <property type="entry name" value="BioY"/>
</dbReference>
<feature type="transmembrane region" description="Helical" evidence="3">
    <location>
        <begin position="15"/>
        <end position="33"/>
    </location>
</feature>
<evidence type="ECO:0000313" key="5">
    <source>
        <dbReference type="Proteomes" id="UP000779049"/>
    </source>
</evidence>